<dbReference type="Proteomes" id="UP000050865">
    <property type="component" value="Unassembled WGS sequence"/>
</dbReference>
<organism evidence="2 3">
    <name type="scientific">Lacticaseibacillus camelliae DSM 22697 = JCM 13995</name>
    <dbReference type="NCBI Taxonomy" id="1423730"/>
    <lineage>
        <taxon>Bacteria</taxon>
        <taxon>Bacillati</taxon>
        <taxon>Bacillota</taxon>
        <taxon>Bacilli</taxon>
        <taxon>Lactobacillales</taxon>
        <taxon>Lactobacillaceae</taxon>
        <taxon>Lacticaseibacillus</taxon>
    </lineage>
</organism>
<dbReference type="InterPro" id="IPR022121">
    <property type="entry name" value="Peptidase_M73_camelysin"/>
</dbReference>
<evidence type="ECO:0008006" key="4">
    <source>
        <dbReference type="Google" id="ProtNLM"/>
    </source>
</evidence>
<dbReference type="OrthoDB" id="2180889at2"/>
<accession>A0A0R2F7X7</accession>
<dbReference type="EMBL" id="AYZJ01000023">
    <property type="protein sequence ID" value="KRN24450.1"/>
    <property type="molecule type" value="Genomic_DNA"/>
</dbReference>
<dbReference type="NCBIfam" id="TIGR04088">
    <property type="entry name" value="cognate_SipW"/>
    <property type="match status" value="1"/>
</dbReference>
<proteinExistence type="predicted"/>
<name>A0A0R2F7X7_9LACO</name>
<feature type="chain" id="PRO_5006416807" description="Camelysin metallo-endopeptidase" evidence="1">
    <location>
        <begin position="30"/>
        <end position="238"/>
    </location>
</feature>
<dbReference type="Pfam" id="PF12389">
    <property type="entry name" value="Peptidase_M73"/>
    <property type="match status" value="1"/>
</dbReference>
<protein>
    <recommendedName>
        <fullName evidence="4">Camelysin metallo-endopeptidase</fullName>
    </recommendedName>
</protein>
<dbReference type="PATRIC" id="fig|1423730.4.peg.1308"/>
<reference evidence="2 3" key="1">
    <citation type="journal article" date="2015" name="Genome Announc.">
        <title>Expanding the biotechnology potential of lactobacilli through comparative genomics of 213 strains and associated genera.</title>
        <authorList>
            <person name="Sun Z."/>
            <person name="Harris H.M."/>
            <person name="McCann A."/>
            <person name="Guo C."/>
            <person name="Argimon S."/>
            <person name="Zhang W."/>
            <person name="Yang X."/>
            <person name="Jeffery I.B."/>
            <person name="Cooney J.C."/>
            <person name="Kagawa T.F."/>
            <person name="Liu W."/>
            <person name="Song Y."/>
            <person name="Salvetti E."/>
            <person name="Wrobel A."/>
            <person name="Rasinkangas P."/>
            <person name="Parkhill J."/>
            <person name="Rea M.C."/>
            <person name="O'Sullivan O."/>
            <person name="Ritari J."/>
            <person name="Douillard F.P."/>
            <person name="Paul Ross R."/>
            <person name="Yang R."/>
            <person name="Briner A.E."/>
            <person name="Felis G.E."/>
            <person name="de Vos W.M."/>
            <person name="Barrangou R."/>
            <person name="Klaenhammer T.R."/>
            <person name="Caufield P.W."/>
            <person name="Cui Y."/>
            <person name="Zhang H."/>
            <person name="O'Toole P.W."/>
        </authorList>
    </citation>
    <scope>NUCLEOTIDE SEQUENCE [LARGE SCALE GENOMIC DNA]</scope>
    <source>
        <strain evidence="2 3">DSM 22697</strain>
    </source>
</reference>
<gene>
    <name evidence="2" type="ORF">FC75_GL001251</name>
</gene>
<feature type="signal peptide" evidence="1">
    <location>
        <begin position="1"/>
        <end position="29"/>
    </location>
</feature>
<evidence type="ECO:0000313" key="3">
    <source>
        <dbReference type="Proteomes" id="UP000050865"/>
    </source>
</evidence>
<dbReference type="RefSeq" id="WP_054661301.1">
    <property type="nucleotide sequence ID" value="NZ_AYZJ01000023.1"/>
</dbReference>
<keyword evidence="3" id="KW-1185">Reference proteome</keyword>
<comment type="caution">
    <text evidence="2">The sequence shown here is derived from an EMBL/GenBank/DDBJ whole genome shotgun (WGS) entry which is preliminary data.</text>
</comment>
<keyword evidence="1" id="KW-0732">Signal</keyword>
<evidence type="ECO:0000256" key="1">
    <source>
        <dbReference type="SAM" id="SignalP"/>
    </source>
</evidence>
<dbReference type="AlphaFoldDB" id="A0A0R2F7X7"/>
<sequence>MKKFHISNRGKIAAALAALLLSVGGGTYAWFTASSESTQNISIGTMRTTTNIPTPDVSKNYEPGTQVDLPGTISNKGSLASVTRIKNANQIKFAYADNDMKVIPAAQRKFEAASSNAINFVFGPASGDYFDNDGAYWFTDKSGATYVLLDPGTTVNIKAIDSFNGDVMGNQYQGAAIKLDLQTETTQVLDGAMKKSFGLTQDDLLPLENPTTRSSKDASATHAQAQHALAHLRALANR</sequence>
<evidence type="ECO:0000313" key="2">
    <source>
        <dbReference type="EMBL" id="KRN24450.1"/>
    </source>
</evidence>
<dbReference type="InterPro" id="IPR023833">
    <property type="entry name" value="Signal_pept_SipW-depend-type"/>
</dbReference>